<dbReference type="Pfam" id="PF07730">
    <property type="entry name" value="HisKA_3"/>
    <property type="match status" value="1"/>
</dbReference>
<protein>
    <recommendedName>
        <fullName evidence="5">Signal transduction histidine kinase subgroup 3 dimerisation and phosphoacceptor domain-containing protein</fullName>
    </recommendedName>
</protein>
<evidence type="ECO:0000256" key="1">
    <source>
        <dbReference type="ARBA" id="ARBA00022679"/>
    </source>
</evidence>
<feature type="domain" description="Signal transduction histidine kinase subgroup 3 dimerisation and phosphoacceptor" evidence="5">
    <location>
        <begin position="200"/>
        <end position="263"/>
    </location>
</feature>
<name>A0A507ZZD1_9ACTO</name>
<proteinExistence type="predicted"/>
<accession>A0A507ZZD1</accession>
<keyword evidence="4" id="KW-0812">Transmembrane</keyword>
<dbReference type="GO" id="GO:0016020">
    <property type="term" value="C:membrane"/>
    <property type="evidence" value="ECO:0007669"/>
    <property type="project" value="InterPro"/>
</dbReference>
<keyword evidence="2" id="KW-0418">Kinase</keyword>
<keyword evidence="3" id="KW-0902">Two-component regulatory system</keyword>
<dbReference type="PANTHER" id="PTHR24421">
    <property type="entry name" value="NITRATE/NITRITE SENSOR PROTEIN NARX-RELATED"/>
    <property type="match status" value="1"/>
</dbReference>
<evidence type="ECO:0000256" key="2">
    <source>
        <dbReference type="ARBA" id="ARBA00022777"/>
    </source>
</evidence>
<feature type="transmembrane region" description="Helical" evidence="4">
    <location>
        <begin position="122"/>
        <end position="139"/>
    </location>
</feature>
<dbReference type="SUPFAM" id="SSF55874">
    <property type="entry name" value="ATPase domain of HSP90 chaperone/DNA topoisomerase II/histidine kinase"/>
    <property type="match status" value="1"/>
</dbReference>
<dbReference type="PANTHER" id="PTHR24421:SF61">
    <property type="entry name" value="OXYGEN SENSOR HISTIDINE KINASE NREB"/>
    <property type="match status" value="1"/>
</dbReference>
<evidence type="ECO:0000313" key="7">
    <source>
        <dbReference type="Proteomes" id="UP000319010"/>
    </source>
</evidence>
<reference evidence="6 7" key="1">
    <citation type="submission" date="2019-06" db="EMBL/GenBank/DDBJ databases">
        <title>Draft genome sequence of Actinomyces johnsonii CCUG 34287T.</title>
        <authorList>
            <person name="Salva-Serra F."/>
            <person name="Cardew S."/>
            <person name="Moore E."/>
        </authorList>
    </citation>
    <scope>NUCLEOTIDE SEQUENCE [LARGE SCALE GENOMIC DNA]</scope>
    <source>
        <strain evidence="6 7">CCUG 34287</strain>
    </source>
</reference>
<dbReference type="AlphaFoldDB" id="A0A507ZZD1"/>
<gene>
    <name evidence="6" type="ORF">FK256_11940</name>
</gene>
<dbReference type="Proteomes" id="UP000319010">
    <property type="component" value="Unassembled WGS sequence"/>
</dbReference>
<evidence type="ECO:0000313" key="6">
    <source>
        <dbReference type="EMBL" id="TQD41941.1"/>
    </source>
</evidence>
<dbReference type="GO" id="GO:0046983">
    <property type="term" value="F:protein dimerization activity"/>
    <property type="evidence" value="ECO:0007669"/>
    <property type="project" value="InterPro"/>
</dbReference>
<dbReference type="Gene3D" id="1.20.5.1930">
    <property type="match status" value="1"/>
</dbReference>
<dbReference type="CDD" id="cd16917">
    <property type="entry name" value="HATPase_UhpB-NarQ-NarX-like"/>
    <property type="match status" value="1"/>
</dbReference>
<dbReference type="InterPro" id="IPR036890">
    <property type="entry name" value="HATPase_C_sf"/>
</dbReference>
<keyword evidence="4" id="KW-0472">Membrane</keyword>
<comment type="caution">
    <text evidence="6">The sequence shown here is derived from an EMBL/GenBank/DDBJ whole genome shotgun (WGS) entry which is preliminary data.</text>
</comment>
<evidence type="ECO:0000259" key="5">
    <source>
        <dbReference type="Pfam" id="PF07730"/>
    </source>
</evidence>
<evidence type="ECO:0000256" key="3">
    <source>
        <dbReference type="ARBA" id="ARBA00023012"/>
    </source>
</evidence>
<sequence length="412" mass="44864">MAARTAHPPLLSLSKYLTNKTTINTPTTKIYVAIGTTYCVLSIFSTLFVSRPAPVSGQLLTLGLLTSLISITIPFWQPLAIATFSACMLSFLALPGAYASDIAGSLSLFYLYLGRFFRLKQAFLVFLINDIASAAIILTSNNFPTAIPPVITPSARTSLLEIAEITVYGFTILIGAIARQAECFWYKQANMKEQHLKRIRSDIAKDMHDLVSYSMSQTVLRARVSSEDPAYSPETKAEFAAIARTGADTLHELRILLYALQKDSHYLSLSNDSPSRHAVDNIIVSANLVTHDVTDAGFHMSCHIADHIHLTRAQTLVLSRILREIGANIIRHGNPATPATLTISQNQDCIRILSTNAVSENLNGALPSSGMGILSMRERLEALGGTLTTSIEDGAWIISAVVPQTTSKERAE</sequence>
<dbReference type="Gene3D" id="3.30.565.10">
    <property type="entry name" value="Histidine kinase-like ATPase, C-terminal domain"/>
    <property type="match status" value="1"/>
</dbReference>
<keyword evidence="4" id="KW-1133">Transmembrane helix</keyword>
<keyword evidence="1" id="KW-0808">Transferase</keyword>
<dbReference type="GO" id="GO:0000155">
    <property type="term" value="F:phosphorelay sensor kinase activity"/>
    <property type="evidence" value="ECO:0007669"/>
    <property type="project" value="InterPro"/>
</dbReference>
<dbReference type="EMBL" id="VICB01000020">
    <property type="protein sequence ID" value="TQD41941.1"/>
    <property type="molecule type" value="Genomic_DNA"/>
</dbReference>
<feature type="transmembrane region" description="Helical" evidence="4">
    <location>
        <begin position="159"/>
        <end position="178"/>
    </location>
</feature>
<evidence type="ECO:0000256" key="4">
    <source>
        <dbReference type="SAM" id="Phobius"/>
    </source>
</evidence>
<dbReference type="InterPro" id="IPR011712">
    <property type="entry name" value="Sig_transdc_His_kin_sub3_dim/P"/>
</dbReference>
<organism evidence="6 7">
    <name type="scientific">Actinomyces johnsonii</name>
    <dbReference type="NCBI Taxonomy" id="544581"/>
    <lineage>
        <taxon>Bacteria</taxon>
        <taxon>Bacillati</taxon>
        <taxon>Actinomycetota</taxon>
        <taxon>Actinomycetes</taxon>
        <taxon>Actinomycetales</taxon>
        <taxon>Actinomycetaceae</taxon>
        <taxon>Actinomyces</taxon>
    </lineage>
</organism>
<dbReference type="InterPro" id="IPR050482">
    <property type="entry name" value="Sensor_HK_TwoCompSys"/>
</dbReference>
<feature type="transmembrane region" description="Helical" evidence="4">
    <location>
        <begin position="57"/>
        <end position="76"/>
    </location>
</feature>
<feature type="transmembrane region" description="Helical" evidence="4">
    <location>
        <begin position="30"/>
        <end position="50"/>
    </location>
</feature>
<feature type="transmembrane region" description="Helical" evidence="4">
    <location>
        <begin position="88"/>
        <end position="113"/>
    </location>
</feature>